<evidence type="ECO:0000256" key="1">
    <source>
        <dbReference type="ARBA" id="ARBA00004429"/>
    </source>
</evidence>
<feature type="transmembrane region" description="Helical" evidence="9">
    <location>
        <begin position="22"/>
        <end position="53"/>
    </location>
</feature>
<dbReference type="GO" id="GO:0005886">
    <property type="term" value="C:plasma membrane"/>
    <property type="evidence" value="ECO:0007669"/>
    <property type="project" value="UniProtKB-SubCell"/>
</dbReference>
<feature type="transmembrane region" description="Helical" evidence="9">
    <location>
        <begin position="248"/>
        <end position="269"/>
    </location>
</feature>
<dbReference type="OrthoDB" id="3690818at2"/>
<feature type="transmembrane region" description="Helical" evidence="9">
    <location>
        <begin position="318"/>
        <end position="339"/>
    </location>
</feature>
<dbReference type="FunFam" id="1.20.1250.20:FF:000001">
    <property type="entry name" value="Dicarboxylate MFS transporter"/>
    <property type="match status" value="1"/>
</dbReference>
<keyword evidence="3" id="KW-0813">Transport</keyword>
<dbReference type="PANTHER" id="PTHR43045">
    <property type="entry name" value="SHIKIMATE TRANSPORTER"/>
    <property type="match status" value="1"/>
</dbReference>
<sequence>MQASIAAPADSQSLPVNPRSKVVIASLVGTAIEFFDFYIYATAAVIVFPHIFFPQGDATAATLQSLATFAIAFVARPIGSALFGHFGDRVGRKVTLVASLLTMGISTVVIGLLPGYESIGIFAPLLLALARFGQGLGLGGEWGGAALLATENAPPHKRALYGSFPQLGAPIGFFFANGTFLLLSWLLSDEQFMSWGWRVPFILSAVLVIIGLYVRVSLHETPVFARIARAGKQVKIPLGTLLSQHLRATIIGTLIMLATYTLFYIMTVYSMTYSTTPAPAGLGFSRNDVLWMLMLAVLGFGLMVPVSGWLADNTGRRSCMLVITSLILLFALCLFVPLLGSGSPARVMLFLVIGLSLMGLTFGPMGALLPELFPTEVRYTGASFSYNMASILGASVAPYIATWLQANWGLFWVGVYLAAMATITLIALWYSKETRHQAL</sequence>
<evidence type="ECO:0000256" key="9">
    <source>
        <dbReference type="SAM" id="Phobius"/>
    </source>
</evidence>
<evidence type="ECO:0000256" key="3">
    <source>
        <dbReference type="ARBA" id="ARBA00022448"/>
    </source>
</evidence>
<feature type="transmembrane region" description="Helical" evidence="9">
    <location>
        <begin position="199"/>
        <end position="216"/>
    </location>
</feature>
<dbReference type="PROSITE" id="PS50850">
    <property type="entry name" value="MFS"/>
    <property type="match status" value="1"/>
</dbReference>
<dbReference type="AlphaFoldDB" id="I2B437"/>
<dbReference type="InterPro" id="IPR036259">
    <property type="entry name" value="MFS_trans_sf"/>
</dbReference>
<dbReference type="EMBL" id="CP001560">
    <property type="protein sequence ID" value="AFJ45291.1"/>
    <property type="molecule type" value="Genomic_DNA"/>
</dbReference>
<feature type="transmembrane region" description="Helical" evidence="9">
    <location>
        <begin position="289"/>
        <end position="311"/>
    </location>
</feature>
<evidence type="ECO:0000256" key="5">
    <source>
        <dbReference type="ARBA" id="ARBA00022519"/>
    </source>
</evidence>
<dbReference type="KEGG" id="ebt:EBL_c01560"/>
<proteinExistence type="inferred from homology"/>
<keyword evidence="7 9" id="KW-1133">Transmembrane helix</keyword>
<dbReference type="RefSeq" id="WP_002440626.1">
    <property type="nucleotide sequence ID" value="NC_017910.1"/>
</dbReference>
<evidence type="ECO:0000313" key="11">
    <source>
        <dbReference type="EMBL" id="AFJ45291.1"/>
    </source>
</evidence>
<comment type="similarity">
    <text evidence="2">Belongs to the major facilitator superfamily. Metabolite:H+ Symporter (MHS) family (TC 2.A.1.6) family.</text>
</comment>
<keyword evidence="8 9" id="KW-0472">Membrane</keyword>
<keyword evidence="12" id="KW-1185">Reference proteome</keyword>
<evidence type="ECO:0000313" key="12">
    <source>
        <dbReference type="Proteomes" id="UP000001955"/>
    </source>
</evidence>
<evidence type="ECO:0000256" key="8">
    <source>
        <dbReference type="ARBA" id="ARBA00023136"/>
    </source>
</evidence>
<dbReference type="eggNOG" id="COG0477">
    <property type="taxonomic scope" value="Bacteria"/>
</dbReference>
<evidence type="ECO:0000256" key="4">
    <source>
        <dbReference type="ARBA" id="ARBA00022475"/>
    </source>
</evidence>
<dbReference type="GO" id="GO:0022857">
    <property type="term" value="F:transmembrane transporter activity"/>
    <property type="evidence" value="ECO:0007669"/>
    <property type="project" value="InterPro"/>
</dbReference>
<organism evidence="11 12">
    <name type="scientific">Shimwellia blattae (strain ATCC 29907 / DSM 4481 / JCM 1650 / NBRC 105725 / CDC 9005-74)</name>
    <name type="common">Escherichia blattae</name>
    <dbReference type="NCBI Taxonomy" id="630626"/>
    <lineage>
        <taxon>Bacteria</taxon>
        <taxon>Pseudomonadati</taxon>
        <taxon>Pseudomonadota</taxon>
        <taxon>Gammaproteobacteria</taxon>
        <taxon>Enterobacterales</taxon>
        <taxon>Enterobacteriaceae</taxon>
        <taxon>Shimwellia</taxon>
    </lineage>
</organism>
<name>I2B437_SHIBC</name>
<dbReference type="InterPro" id="IPR004736">
    <property type="entry name" value="MHS_symport"/>
</dbReference>
<keyword evidence="6 9" id="KW-0812">Transmembrane</keyword>
<feature type="transmembrane region" description="Helical" evidence="9">
    <location>
        <begin position="94"/>
        <end position="113"/>
    </location>
</feature>
<reference evidence="11 12" key="1">
    <citation type="journal article" date="2012" name="J. Bacteriol.">
        <title>Complete genome sequence of the B12-producing Shimwellia blattae strain DSM 4481, isolated from a cockroach.</title>
        <authorList>
            <person name="Brzuszkiewicz E."/>
            <person name="Waschkowitz T."/>
            <person name="Wiezer A."/>
            <person name="Daniel R."/>
        </authorList>
    </citation>
    <scope>NUCLEOTIDE SEQUENCE [LARGE SCALE GENOMIC DNA]</scope>
    <source>
        <strain evidence="12">ATCC 29907 / DSM 4481 / JCM 1650 / NBRC 105725 / CDC 9005-74</strain>
    </source>
</reference>
<keyword evidence="5" id="KW-0997">Cell inner membrane</keyword>
<feature type="domain" description="Major facilitator superfamily (MFS) profile" evidence="10">
    <location>
        <begin position="22"/>
        <end position="436"/>
    </location>
</feature>
<dbReference type="STRING" id="630626.EBL_c01560"/>
<gene>
    <name evidence="11" type="primary">yhjE</name>
    <name evidence="11" type="ordered locus">EBL_c01560</name>
</gene>
<feature type="transmembrane region" description="Helical" evidence="9">
    <location>
        <begin position="410"/>
        <end position="430"/>
    </location>
</feature>
<feature type="transmembrane region" description="Helical" evidence="9">
    <location>
        <begin position="167"/>
        <end position="187"/>
    </location>
</feature>
<dbReference type="Pfam" id="PF07690">
    <property type="entry name" value="MFS_1"/>
    <property type="match status" value="1"/>
</dbReference>
<dbReference type="NCBIfam" id="TIGR00883">
    <property type="entry name" value="2A0106"/>
    <property type="match status" value="1"/>
</dbReference>
<dbReference type="Gene3D" id="1.20.1250.20">
    <property type="entry name" value="MFS general substrate transporter like domains"/>
    <property type="match status" value="2"/>
</dbReference>
<keyword evidence="4" id="KW-1003">Cell membrane</keyword>
<feature type="transmembrane region" description="Helical" evidence="9">
    <location>
        <begin position="65"/>
        <end position="87"/>
    </location>
</feature>
<dbReference type="PATRIC" id="fig|630626.3.peg.161"/>
<evidence type="ECO:0000259" key="10">
    <source>
        <dbReference type="PROSITE" id="PS50850"/>
    </source>
</evidence>
<comment type="subcellular location">
    <subcellularLocation>
        <location evidence="1">Cell inner membrane</location>
        <topology evidence="1">Multi-pass membrane protein</topology>
    </subcellularLocation>
</comment>
<evidence type="ECO:0000256" key="7">
    <source>
        <dbReference type="ARBA" id="ARBA00022989"/>
    </source>
</evidence>
<accession>I2B437</accession>
<evidence type="ECO:0000256" key="2">
    <source>
        <dbReference type="ARBA" id="ARBA00008240"/>
    </source>
</evidence>
<accession>K6UR25</accession>
<feature type="transmembrane region" description="Helical" evidence="9">
    <location>
        <begin position="384"/>
        <end position="404"/>
    </location>
</feature>
<dbReference type="Proteomes" id="UP000001955">
    <property type="component" value="Chromosome"/>
</dbReference>
<dbReference type="CDD" id="cd17369">
    <property type="entry name" value="MFS_ShiA_like"/>
    <property type="match status" value="1"/>
</dbReference>
<dbReference type="InterPro" id="IPR020846">
    <property type="entry name" value="MFS_dom"/>
</dbReference>
<dbReference type="InterPro" id="IPR011701">
    <property type="entry name" value="MFS"/>
</dbReference>
<dbReference type="SUPFAM" id="SSF103473">
    <property type="entry name" value="MFS general substrate transporter"/>
    <property type="match status" value="1"/>
</dbReference>
<dbReference type="HOGENOM" id="CLU_001265_39_5_6"/>
<feature type="transmembrane region" description="Helical" evidence="9">
    <location>
        <begin position="345"/>
        <end position="363"/>
    </location>
</feature>
<dbReference type="PANTHER" id="PTHR43045:SF2">
    <property type="entry name" value="INNER MEMBRANE METABOLITE TRANSPORT PROTEIN YHJE"/>
    <property type="match status" value="1"/>
</dbReference>
<protein>
    <submittedName>
        <fullName evidence="11">MFS transporter</fullName>
    </submittedName>
</protein>
<evidence type="ECO:0000256" key="6">
    <source>
        <dbReference type="ARBA" id="ARBA00022692"/>
    </source>
</evidence>